<accession>A0A2W4ZM35</accession>
<reference evidence="1 2" key="1">
    <citation type="submission" date="2017-08" db="EMBL/GenBank/DDBJ databases">
        <title>Infants hospitalized years apart are colonized by the same room-sourced microbial strains.</title>
        <authorList>
            <person name="Brooks B."/>
            <person name="Olm M.R."/>
            <person name="Firek B.A."/>
            <person name="Baker R."/>
            <person name="Thomas B.C."/>
            <person name="Morowitz M.J."/>
            <person name="Banfield J.F."/>
        </authorList>
    </citation>
    <scope>NUCLEOTIDE SEQUENCE [LARGE SCALE GENOMIC DNA]</scope>
    <source>
        <strain evidence="1">S2_018_000_R2_104</strain>
    </source>
</reference>
<organism evidence="1 2">
    <name type="scientific">Micavibrio aeruginosavorus</name>
    <dbReference type="NCBI Taxonomy" id="349221"/>
    <lineage>
        <taxon>Bacteria</taxon>
        <taxon>Pseudomonadati</taxon>
        <taxon>Bdellovibrionota</taxon>
        <taxon>Bdellovibrionia</taxon>
        <taxon>Bdellovibrionales</taxon>
        <taxon>Pseudobdellovibrionaceae</taxon>
        <taxon>Micavibrio</taxon>
    </lineage>
</organism>
<evidence type="ECO:0000313" key="2">
    <source>
        <dbReference type="Proteomes" id="UP000249557"/>
    </source>
</evidence>
<name>A0A2W4ZM35_9BACT</name>
<dbReference type="AlphaFoldDB" id="A0A2W4ZM35"/>
<sequence>MSILYQTPRARLFWRTLAEWVDTAHLLEKRNASRLKNTQCGLHVRALPLRIIWEEGSLETLQAAYDLLTGFSGFRQPSRGQRAQSPHTPLISAIRNRMKKLERDQDRDCIPDGHNSLSLRPSMMMDFYNR</sequence>
<gene>
    <name evidence="1" type="ORF">DI626_09975</name>
</gene>
<protein>
    <submittedName>
        <fullName evidence="1">Uncharacterized protein</fullName>
    </submittedName>
</protein>
<dbReference type="EMBL" id="QFNK01000254">
    <property type="protein sequence ID" value="PZO82636.1"/>
    <property type="molecule type" value="Genomic_DNA"/>
</dbReference>
<evidence type="ECO:0000313" key="1">
    <source>
        <dbReference type="EMBL" id="PZO82636.1"/>
    </source>
</evidence>
<proteinExistence type="predicted"/>
<comment type="caution">
    <text evidence="1">The sequence shown here is derived from an EMBL/GenBank/DDBJ whole genome shotgun (WGS) entry which is preliminary data.</text>
</comment>
<dbReference type="Proteomes" id="UP000249557">
    <property type="component" value="Unassembled WGS sequence"/>
</dbReference>